<dbReference type="Gene3D" id="3.40.50.1010">
    <property type="entry name" value="5'-nuclease"/>
    <property type="match status" value="1"/>
</dbReference>
<dbReference type="EMBL" id="AUZX01010683">
    <property type="protein sequence ID" value="EQD46624.1"/>
    <property type="molecule type" value="Genomic_DNA"/>
</dbReference>
<keyword evidence="1" id="KW-0812">Transmembrane</keyword>
<accession>T1B161</accession>
<dbReference type="SUPFAM" id="SSF88723">
    <property type="entry name" value="PIN domain-like"/>
    <property type="match status" value="1"/>
</dbReference>
<evidence type="ECO:0008006" key="3">
    <source>
        <dbReference type="Google" id="ProtNLM"/>
    </source>
</evidence>
<feature type="non-terminal residue" evidence="2">
    <location>
        <position position="234"/>
    </location>
</feature>
<reference evidence="2" key="1">
    <citation type="submission" date="2013-08" db="EMBL/GenBank/DDBJ databases">
        <authorList>
            <person name="Mendez C."/>
            <person name="Richter M."/>
            <person name="Ferrer M."/>
            <person name="Sanchez J."/>
        </authorList>
    </citation>
    <scope>NUCLEOTIDE SEQUENCE</scope>
</reference>
<name>T1B161_9ZZZZ</name>
<feature type="transmembrane region" description="Helical" evidence="1">
    <location>
        <begin position="39"/>
        <end position="60"/>
    </location>
</feature>
<evidence type="ECO:0000256" key="1">
    <source>
        <dbReference type="SAM" id="Phobius"/>
    </source>
</evidence>
<reference evidence="2" key="2">
    <citation type="journal article" date="2014" name="ISME J.">
        <title>Microbial stratification in low pH oxic and suboxic macroscopic growths along an acid mine drainage.</title>
        <authorList>
            <person name="Mendez-Garcia C."/>
            <person name="Mesa V."/>
            <person name="Sprenger R.R."/>
            <person name="Richter M."/>
            <person name="Diez M.S."/>
            <person name="Solano J."/>
            <person name="Bargiela R."/>
            <person name="Golyshina O.V."/>
            <person name="Manteca A."/>
            <person name="Ramos J.L."/>
            <person name="Gallego J.R."/>
            <person name="Llorente I."/>
            <person name="Martins Dos Santos V.A."/>
            <person name="Jensen O.N."/>
            <person name="Pelaez A.I."/>
            <person name="Sanchez J."/>
            <person name="Ferrer M."/>
        </authorList>
    </citation>
    <scope>NUCLEOTIDE SEQUENCE</scope>
</reference>
<feature type="transmembrane region" description="Helical" evidence="1">
    <location>
        <begin position="81"/>
        <end position="105"/>
    </location>
</feature>
<proteinExistence type="predicted"/>
<dbReference type="InterPro" id="IPR029060">
    <property type="entry name" value="PIN-like_dom_sf"/>
</dbReference>
<protein>
    <recommendedName>
        <fullName evidence="3">PIN domain nuclease</fullName>
    </recommendedName>
</protein>
<feature type="transmembrane region" description="Helical" evidence="1">
    <location>
        <begin position="7"/>
        <end position="27"/>
    </location>
</feature>
<sequence length="234" mass="24651">PHARPDRLASLVGMCVGSVAGILYGAILVQNVRGPLDTWQGAVVTLAMSLGLGCVVGYILGPNLSVRPYFWAEEQLATLPFSELIGLLVGILVALAIAALVALIASGLPYGLGWMVAVVVAAVLVPLGLSVGRRRRRDISLMGLPMGASGPPLAKVVVDTSAVIDGRLLDLARAGFCLYQLVIPQFVLDELQAVADSGDPVRRARGRRGIAMLEELRSLSGLDLSFPQIDYPSM</sequence>
<comment type="caution">
    <text evidence="2">The sequence shown here is derived from an EMBL/GenBank/DDBJ whole genome shotgun (WGS) entry which is preliminary data.</text>
</comment>
<keyword evidence="1" id="KW-1133">Transmembrane helix</keyword>
<evidence type="ECO:0000313" key="2">
    <source>
        <dbReference type="EMBL" id="EQD46624.1"/>
    </source>
</evidence>
<feature type="transmembrane region" description="Helical" evidence="1">
    <location>
        <begin position="111"/>
        <end position="132"/>
    </location>
</feature>
<keyword evidence="1" id="KW-0472">Membrane</keyword>
<dbReference type="AlphaFoldDB" id="T1B161"/>
<gene>
    <name evidence="2" type="ORF">B1A_14546</name>
</gene>
<feature type="non-terminal residue" evidence="2">
    <location>
        <position position="1"/>
    </location>
</feature>
<organism evidence="2">
    <name type="scientific">mine drainage metagenome</name>
    <dbReference type="NCBI Taxonomy" id="410659"/>
    <lineage>
        <taxon>unclassified sequences</taxon>
        <taxon>metagenomes</taxon>
        <taxon>ecological metagenomes</taxon>
    </lineage>
</organism>